<evidence type="ECO:0000313" key="4">
    <source>
        <dbReference type="Proteomes" id="UP000481858"/>
    </source>
</evidence>
<accession>A0A7C8IRA8</accession>
<dbReference type="Gene3D" id="3.50.4.10">
    <property type="entry name" value="Hepatocyte Growth Factor"/>
    <property type="match status" value="1"/>
</dbReference>
<feature type="transmembrane region" description="Helical" evidence="2">
    <location>
        <begin position="98"/>
        <end position="120"/>
    </location>
</feature>
<dbReference type="OrthoDB" id="4843036at2759"/>
<keyword evidence="2" id="KW-1133">Transmembrane helix</keyword>
<name>A0A7C8IRA8_9PEZI</name>
<feature type="compositionally biased region" description="Low complexity" evidence="1">
    <location>
        <begin position="218"/>
        <end position="227"/>
    </location>
</feature>
<reference evidence="3 4" key="1">
    <citation type="submission" date="2019-12" db="EMBL/GenBank/DDBJ databases">
        <title>Draft genome sequence of the ascomycete Xylaria multiplex DSM 110363.</title>
        <authorList>
            <person name="Buettner E."/>
            <person name="Kellner H."/>
        </authorList>
    </citation>
    <scope>NUCLEOTIDE SEQUENCE [LARGE SCALE GENOMIC DNA]</scope>
    <source>
        <strain evidence="3 4">DSM 110363</strain>
    </source>
</reference>
<organism evidence="3 4">
    <name type="scientific">Xylaria multiplex</name>
    <dbReference type="NCBI Taxonomy" id="323545"/>
    <lineage>
        <taxon>Eukaryota</taxon>
        <taxon>Fungi</taxon>
        <taxon>Dikarya</taxon>
        <taxon>Ascomycota</taxon>
        <taxon>Pezizomycotina</taxon>
        <taxon>Sordariomycetes</taxon>
        <taxon>Xylariomycetidae</taxon>
        <taxon>Xylariales</taxon>
        <taxon>Xylariaceae</taxon>
        <taxon>Xylaria</taxon>
    </lineage>
</organism>
<evidence type="ECO:0000313" key="3">
    <source>
        <dbReference type="EMBL" id="KAF2964542.1"/>
    </source>
</evidence>
<dbReference type="AlphaFoldDB" id="A0A7C8IRA8"/>
<protein>
    <submittedName>
        <fullName evidence="3">Uncharacterized protein</fullName>
    </submittedName>
</protein>
<feature type="compositionally biased region" description="Pro residues" evidence="1">
    <location>
        <begin position="228"/>
        <end position="249"/>
    </location>
</feature>
<keyword evidence="2" id="KW-0472">Membrane</keyword>
<dbReference type="EMBL" id="WUBL01000146">
    <property type="protein sequence ID" value="KAF2964542.1"/>
    <property type="molecule type" value="Genomic_DNA"/>
</dbReference>
<keyword evidence="4" id="KW-1185">Reference proteome</keyword>
<proteinExistence type="predicted"/>
<feature type="region of interest" description="Disordered" evidence="1">
    <location>
        <begin position="61"/>
        <end position="81"/>
    </location>
</feature>
<gene>
    <name evidence="3" type="ORF">GQX73_g9013</name>
</gene>
<feature type="compositionally biased region" description="Basic and acidic residues" evidence="1">
    <location>
        <begin position="61"/>
        <end position="72"/>
    </location>
</feature>
<feature type="region of interest" description="Disordered" evidence="1">
    <location>
        <begin position="210"/>
        <end position="273"/>
    </location>
</feature>
<feature type="compositionally biased region" description="Polar residues" evidence="1">
    <location>
        <begin position="128"/>
        <end position="139"/>
    </location>
</feature>
<feature type="region of interest" description="Disordered" evidence="1">
    <location>
        <begin position="128"/>
        <end position="149"/>
    </location>
</feature>
<comment type="caution">
    <text evidence="3">The sequence shown here is derived from an EMBL/GenBank/DDBJ whole genome shotgun (WGS) entry which is preliminary data.</text>
</comment>
<evidence type="ECO:0000256" key="1">
    <source>
        <dbReference type="SAM" id="MobiDB-lite"/>
    </source>
</evidence>
<keyword evidence="2" id="KW-0812">Transmembrane</keyword>
<dbReference type="Proteomes" id="UP000481858">
    <property type="component" value="Unassembled WGS sequence"/>
</dbReference>
<evidence type="ECO:0000256" key="2">
    <source>
        <dbReference type="SAM" id="Phobius"/>
    </source>
</evidence>
<dbReference type="InParanoid" id="A0A7C8IRA8"/>
<sequence length="353" mass="38022">MELRLPEEGLEVAARNQRRSQPGLIVVAGPRVVSPEEKFRSLEPIVGYSEPNQRHDLTSKLEPIQRDVDPPRESGCAQRDSLVSEPEKKILGLRRRTFYFLLAIAILALAGVIIGVAVAVTQHHMVRSTSLPASSGRNVSSTSLSMPPPTTTETVALYVTSDSSSFVTLLKTEIPSSFRRASKTTTATGGRMTEDSEPISVATVFVTKLPSPTDSIRSQPATTVSSSAPPPPKNTSPSSASPPSPPSSPLPTQSSPSSRICIGDDGSTYTDPDTGDKFRLECTVAHQGKDIVNLEANTMQSCINMCAKNTHCKGAIWYNVGPQGTDLNYCWLKSEMDDSDVRITPDAQSVVRL</sequence>